<name>A0ABV9Q492_9BACL</name>
<dbReference type="EMBL" id="JBHSHC010000098">
    <property type="protein sequence ID" value="MFC4768292.1"/>
    <property type="molecule type" value="Genomic_DNA"/>
</dbReference>
<dbReference type="RefSeq" id="WP_380026242.1">
    <property type="nucleotide sequence ID" value="NZ_JBHSHC010000098.1"/>
</dbReference>
<dbReference type="Proteomes" id="UP001596002">
    <property type="component" value="Unassembled WGS sequence"/>
</dbReference>
<comment type="caution">
    <text evidence="1">The sequence shown here is derived from an EMBL/GenBank/DDBJ whole genome shotgun (WGS) entry which is preliminary data.</text>
</comment>
<dbReference type="PANTHER" id="PTHR35399:SF2">
    <property type="entry name" value="DUF839 DOMAIN-CONTAINING PROTEIN"/>
    <property type="match status" value="1"/>
</dbReference>
<organism evidence="1 2">
    <name type="scientific">Effusibacillus consociatus</name>
    <dbReference type="NCBI Taxonomy" id="1117041"/>
    <lineage>
        <taxon>Bacteria</taxon>
        <taxon>Bacillati</taxon>
        <taxon>Bacillota</taxon>
        <taxon>Bacilli</taxon>
        <taxon>Bacillales</taxon>
        <taxon>Alicyclobacillaceae</taxon>
        <taxon>Effusibacillus</taxon>
    </lineage>
</organism>
<dbReference type="PANTHER" id="PTHR35399">
    <property type="entry name" value="SLR8030 PROTEIN"/>
    <property type="match status" value="1"/>
</dbReference>
<feature type="non-terminal residue" evidence="1">
    <location>
        <position position="1"/>
    </location>
</feature>
<reference evidence="2" key="1">
    <citation type="journal article" date="2019" name="Int. J. Syst. Evol. Microbiol.">
        <title>The Global Catalogue of Microorganisms (GCM) 10K type strain sequencing project: providing services to taxonomists for standard genome sequencing and annotation.</title>
        <authorList>
            <consortium name="The Broad Institute Genomics Platform"/>
            <consortium name="The Broad Institute Genome Sequencing Center for Infectious Disease"/>
            <person name="Wu L."/>
            <person name="Ma J."/>
        </authorList>
    </citation>
    <scope>NUCLEOTIDE SEQUENCE [LARGE SCALE GENOMIC DNA]</scope>
    <source>
        <strain evidence="2">WYCCWR 12678</strain>
    </source>
</reference>
<accession>A0ABV9Q492</accession>
<dbReference type="Gene3D" id="2.120.10.30">
    <property type="entry name" value="TolB, C-terminal domain"/>
    <property type="match status" value="1"/>
</dbReference>
<dbReference type="Pfam" id="PF05787">
    <property type="entry name" value="PhoX"/>
    <property type="match status" value="1"/>
</dbReference>
<keyword evidence="2" id="KW-1185">Reference proteome</keyword>
<dbReference type="InterPro" id="IPR011042">
    <property type="entry name" value="6-blade_b-propeller_TolB-like"/>
</dbReference>
<gene>
    <name evidence="1" type="ORF">ACFO8Q_13140</name>
</gene>
<protein>
    <submittedName>
        <fullName evidence="1">PhoX family protein</fullName>
    </submittedName>
</protein>
<evidence type="ECO:0000313" key="1">
    <source>
        <dbReference type="EMBL" id="MFC4768292.1"/>
    </source>
</evidence>
<sequence length="569" mass="63214">SRLTDFIPFCALSEAKGMGIKMSQKFSRREFMTYMGVGTAAMIGAVSGLDKVAMAAGKTWEPDKAAQGIPSKFKPISRTRQNDVMLPQGFKYDIIATYGDVINSKGEKFGDSVDLTVYFPIDAVEGGNNSEEGLLWVNHEFPMPENYMKMLGMLGIVADKYENSLAAKYPDLLQMQKESVGGSVIRIKKENGTWKMIKDDKYNRRVHGNTKIELTGPASGSTAVKGAKVVYGSLGNCSGGRTLWNTVLSCEENTEYGKSYGWPDFVDEHYGWVVEVDPFNLDAPVRKHTALGRFAHENAAMGLTKDGRVVVYMGDDSRDEFFYKFISEKKFNPNNREANFSILESGTLYAADLYNGKWIALDYNKNEKLRTYKKAGANEPFFKSQADVVTFAREAGRAVGGTPMDRPEDVEIHPHDGTVYLSLTNNSKHGNFHGQILRFIPADEDHASDSFTFEVFAVGGQHNGFSCPDNLHFDSEGNLWVAEDYGDDEKVYEQFGNCAFLMIPTAGKNYGEAFQFLSGPVGSETTGPWFTPDEKTLFLNIQHPESWNPHPTHRFGRASTIAITGFKGV</sequence>
<proteinExistence type="predicted"/>
<dbReference type="InterPro" id="IPR008557">
    <property type="entry name" value="PhoX"/>
</dbReference>
<evidence type="ECO:0000313" key="2">
    <source>
        <dbReference type="Proteomes" id="UP001596002"/>
    </source>
</evidence>
<dbReference type="SUPFAM" id="SSF101898">
    <property type="entry name" value="NHL repeat"/>
    <property type="match status" value="1"/>
</dbReference>